<gene>
    <name evidence="3" type="ORF">G8770_18505</name>
</gene>
<evidence type="ECO:0000259" key="2">
    <source>
        <dbReference type="Pfam" id="PF01557"/>
    </source>
</evidence>
<dbReference type="PANTHER" id="PTHR30143:SF0">
    <property type="entry name" value="2-KETO-4-PENTENOATE HYDRATASE"/>
    <property type="match status" value="1"/>
</dbReference>
<name>A0A9E5MNI4_9GAMM</name>
<dbReference type="EMBL" id="JAAONZ010000017">
    <property type="protein sequence ID" value="NHO67541.1"/>
    <property type="molecule type" value="Genomic_DNA"/>
</dbReference>
<dbReference type="SUPFAM" id="SSF56529">
    <property type="entry name" value="FAH"/>
    <property type="match status" value="1"/>
</dbReference>
<dbReference type="InterPro" id="IPR036663">
    <property type="entry name" value="Fumarylacetoacetase_C_sf"/>
</dbReference>
<evidence type="ECO:0000313" key="4">
    <source>
        <dbReference type="Proteomes" id="UP000787472"/>
    </source>
</evidence>
<keyword evidence="1" id="KW-0456">Lyase</keyword>
<dbReference type="GO" id="GO:0005737">
    <property type="term" value="C:cytoplasm"/>
    <property type="evidence" value="ECO:0007669"/>
    <property type="project" value="TreeGrafter"/>
</dbReference>
<comment type="caution">
    <text evidence="3">The sequence shown here is derived from an EMBL/GenBank/DDBJ whole genome shotgun (WGS) entry which is preliminary data.</text>
</comment>
<feature type="domain" description="Fumarylacetoacetase-like C-terminal" evidence="2">
    <location>
        <begin position="90"/>
        <end position="245"/>
    </location>
</feature>
<dbReference type="PANTHER" id="PTHR30143">
    <property type="entry name" value="ACID HYDRATASE"/>
    <property type="match status" value="1"/>
</dbReference>
<dbReference type="AlphaFoldDB" id="A0A9E5MNI4"/>
<dbReference type="InterPro" id="IPR050772">
    <property type="entry name" value="Hydratase-Decarb/MhpD_sf"/>
</dbReference>
<proteinExistence type="predicted"/>
<evidence type="ECO:0000313" key="3">
    <source>
        <dbReference type="EMBL" id="NHO67541.1"/>
    </source>
</evidence>
<sequence length="251" mass="26469">MVDTAAHRASAIEQLSAQGFDLSVAQAYEVQALSLARRYERGEQTLGIKMGFTSRAKMIQMGVDDMIWGPLTSGMAIEDGGELDLSRFIHPRVEPEIAFLLNKPLSGVINLAQAMSAVEAVAPALEVIDSRYNNFKFSLQDVIADNCSSSAFTIGAWQQASVDIANLGMVLEFDGVPVQIGSSAAILGNPYRSLVAAARMAGEAGAVLPEGSVVLAGAATAAEALRPGVHVRVNTEKLGVAEFAVSELIHP</sequence>
<dbReference type="GO" id="GO:0008684">
    <property type="term" value="F:2-oxopent-4-enoate hydratase activity"/>
    <property type="evidence" value="ECO:0007669"/>
    <property type="project" value="TreeGrafter"/>
</dbReference>
<protein>
    <submittedName>
        <fullName evidence="3">4-oxalocrotonate decarboxylase</fullName>
    </submittedName>
</protein>
<dbReference type="Proteomes" id="UP000787472">
    <property type="component" value="Unassembled WGS sequence"/>
</dbReference>
<evidence type="ECO:0000256" key="1">
    <source>
        <dbReference type="ARBA" id="ARBA00023239"/>
    </source>
</evidence>
<dbReference type="InterPro" id="IPR011234">
    <property type="entry name" value="Fumarylacetoacetase-like_C"/>
</dbReference>
<dbReference type="Pfam" id="PF01557">
    <property type="entry name" value="FAA_hydrolase"/>
    <property type="match status" value="1"/>
</dbReference>
<reference evidence="3" key="1">
    <citation type="submission" date="2020-03" db="EMBL/GenBank/DDBJ databases">
        <authorList>
            <person name="Guo F."/>
        </authorList>
    </citation>
    <scope>NUCLEOTIDE SEQUENCE</scope>
    <source>
        <strain evidence="3">JCM 30134</strain>
    </source>
</reference>
<keyword evidence="4" id="KW-1185">Reference proteome</keyword>
<organism evidence="3 4">
    <name type="scientific">Pseudomaricurvus hydrocarbonicus</name>
    <dbReference type="NCBI Taxonomy" id="1470433"/>
    <lineage>
        <taxon>Bacteria</taxon>
        <taxon>Pseudomonadati</taxon>
        <taxon>Pseudomonadota</taxon>
        <taxon>Gammaproteobacteria</taxon>
        <taxon>Cellvibrionales</taxon>
        <taxon>Cellvibrionaceae</taxon>
        <taxon>Pseudomaricurvus</taxon>
    </lineage>
</organism>
<dbReference type="Gene3D" id="3.90.850.10">
    <property type="entry name" value="Fumarylacetoacetase-like, C-terminal domain"/>
    <property type="match status" value="1"/>
</dbReference>
<accession>A0A9E5MNI4</accession>